<dbReference type="Pfam" id="PF14529">
    <property type="entry name" value="Exo_endo_phos_2"/>
    <property type="match status" value="1"/>
</dbReference>
<dbReference type="PANTHER" id="PTHR33395:SF22">
    <property type="entry name" value="REVERSE TRANSCRIPTASE DOMAIN-CONTAINING PROTEIN"/>
    <property type="match status" value="1"/>
</dbReference>
<dbReference type="InterPro" id="IPR005135">
    <property type="entry name" value="Endo/exonuclease/phosphatase"/>
</dbReference>
<dbReference type="Proteomes" id="UP000466442">
    <property type="component" value="Unassembled WGS sequence"/>
</dbReference>
<sequence length="346" mass="39241">MLLGCVYIPGHSGVAIHEAHSTMLEYVVSLHPDFAVLVLGDYNLPELSWTNTNNPSVSLSMKAQVLIDSITFLQLEQANFNRNPAGNILDLCLTNIPNLHVRAADPIVKLDQFHPPFECTFEPPSTHQTLASHQLKYNYKRGDYVAMDKHLKNIDWTDTLAGGIEECTNKFYDVMYRAVDSYVPTTKPLAYVYPKWFDRALIRLVRDKNFAHSRYKTSWCDDDYVIFSDLRRRCKALSEEKYLLYMKELEDSIIQGVNIKPFWNHVNYTKGNLPLPEVMFSSSGTADTHDGIADLFVSYFSSVFEPDSGASYDYPTRDLVSVGSLIISQELVEGALGSLDLLKDNK</sequence>
<evidence type="ECO:0000313" key="3">
    <source>
        <dbReference type="Proteomes" id="UP000466442"/>
    </source>
</evidence>
<accession>A0A8S9X5Y9</accession>
<dbReference type="GO" id="GO:0061343">
    <property type="term" value="P:cell adhesion involved in heart morphogenesis"/>
    <property type="evidence" value="ECO:0007669"/>
    <property type="project" value="TreeGrafter"/>
</dbReference>
<feature type="domain" description="Endonuclease/exonuclease/phosphatase" evidence="1">
    <location>
        <begin position="3"/>
        <end position="101"/>
    </location>
</feature>
<comment type="caution">
    <text evidence="2">The sequence shown here is derived from an EMBL/GenBank/DDBJ whole genome shotgun (WGS) entry which is preliminary data.</text>
</comment>
<dbReference type="GO" id="GO:0031012">
    <property type="term" value="C:extracellular matrix"/>
    <property type="evidence" value="ECO:0007669"/>
    <property type="project" value="TreeGrafter"/>
</dbReference>
<dbReference type="EMBL" id="WIXP02000010">
    <property type="protein sequence ID" value="KAF6203486.1"/>
    <property type="molecule type" value="Genomic_DNA"/>
</dbReference>
<keyword evidence="3" id="KW-1185">Reference proteome</keyword>
<evidence type="ECO:0000313" key="2">
    <source>
        <dbReference type="EMBL" id="KAF6203486.1"/>
    </source>
</evidence>
<dbReference type="GO" id="GO:0003824">
    <property type="term" value="F:catalytic activity"/>
    <property type="evidence" value="ECO:0007669"/>
    <property type="project" value="InterPro"/>
</dbReference>
<evidence type="ECO:0000259" key="1">
    <source>
        <dbReference type="Pfam" id="PF14529"/>
    </source>
</evidence>
<gene>
    <name evidence="2" type="ORF">GE061_001817</name>
</gene>
<dbReference type="PANTHER" id="PTHR33395">
    <property type="entry name" value="TRANSCRIPTASE, PUTATIVE-RELATED-RELATED"/>
    <property type="match status" value="1"/>
</dbReference>
<dbReference type="OrthoDB" id="6627459at2759"/>
<proteinExistence type="predicted"/>
<protein>
    <recommendedName>
        <fullName evidence="1">Endonuclease/exonuclease/phosphatase domain-containing protein</fullName>
    </recommendedName>
</protein>
<name>A0A8S9X5Y9_APOLU</name>
<organism evidence="2 3">
    <name type="scientific">Apolygus lucorum</name>
    <name type="common">Small green plant bug</name>
    <name type="synonym">Lygocoris lucorum</name>
    <dbReference type="NCBI Taxonomy" id="248454"/>
    <lineage>
        <taxon>Eukaryota</taxon>
        <taxon>Metazoa</taxon>
        <taxon>Ecdysozoa</taxon>
        <taxon>Arthropoda</taxon>
        <taxon>Hexapoda</taxon>
        <taxon>Insecta</taxon>
        <taxon>Pterygota</taxon>
        <taxon>Neoptera</taxon>
        <taxon>Paraneoptera</taxon>
        <taxon>Hemiptera</taxon>
        <taxon>Heteroptera</taxon>
        <taxon>Panheteroptera</taxon>
        <taxon>Cimicomorpha</taxon>
        <taxon>Miridae</taxon>
        <taxon>Mirini</taxon>
        <taxon>Apolygus</taxon>
    </lineage>
</organism>
<dbReference type="GO" id="GO:0007508">
    <property type="term" value="P:larval heart development"/>
    <property type="evidence" value="ECO:0007669"/>
    <property type="project" value="TreeGrafter"/>
</dbReference>
<dbReference type="AlphaFoldDB" id="A0A8S9X5Y9"/>
<reference evidence="2" key="1">
    <citation type="journal article" date="2021" name="Mol. Ecol. Resour.">
        <title>Apolygus lucorum genome provides insights into omnivorousness and mesophyll feeding.</title>
        <authorList>
            <person name="Liu Y."/>
            <person name="Liu H."/>
            <person name="Wang H."/>
            <person name="Huang T."/>
            <person name="Liu B."/>
            <person name="Yang B."/>
            <person name="Yin L."/>
            <person name="Li B."/>
            <person name="Zhang Y."/>
            <person name="Zhang S."/>
            <person name="Jiang F."/>
            <person name="Zhang X."/>
            <person name="Ren Y."/>
            <person name="Wang B."/>
            <person name="Wang S."/>
            <person name="Lu Y."/>
            <person name="Wu K."/>
            <person name="Fan W."/>
            <person name="Wang G."/>
        </authorList>
    </citation>
    <scope>NUCLEOTIDE SEQUENCE</scope>
    <source>
        <strain evidence="2">12Hb</strain>
    </source>
</reference>